<name>O59505_PYRHO</name>
<protein>
    <submittedName>
        <fullName evidence="1">Uncharacterized protein</fullName>
    </submittedName>
</protein>
<evidence type="ECO:0000313" key="1">
    <source>
        <dbReference type="EMBL" id="BAA30972.1"/>
    </source>
</evidence>
<reference evidence="1 2" key="1">
    <citation type="journal article" date="1998" name="DNA Res.">
        <title>Complete sequence and gene organization of the genome of a hyper-thermophilic archaebacterium, Pyrococcus horikoshii OT3.</title>
        <authorList>
            <person name="Kawarabayasi Y."/>
            <person name="Sawada M."/>
            <person name="Horikawa H."/>
            <person name="Haikawa Y."/>
            <person name="Hino Y."/>
            <person name="Yamamoto S."/>
            <person name="Sekine M."/>
            <person name="Baba S."/>
            <person name="Kosugi H."/>
            <person name="Hosoyama A."/>
            <person name="Nagai Y."/>
            <person name="Sakai M."/>
            <person name="Ogura K."/>
            <person name="Otuka R."/>
            <person name="Nakazawa H."/>
            <person name="Takamiya M."/>
            <person name="Ohfuku Y."/>
            <person name="Funahashi T."/>
            <person name="Tanaka T."/>
            <person name="Kudoh Y."/>
            <person name="Yamazaki J."/>
            <person name="Kushida N."/>
            <person name="Oguchi A."/>
            <person name="Aoki K."/>
            <person name="Nakamura Y."/>
            <person name="Robb T.F."/>
            <person name="Horikoshi K."/>
            <person name="Masuchi Y."/>
            <person name="Shizuya H."/>
            <person name="Kikuchi H."/>
        </authorList>
    </citation>
    <scope>NUCLEOTIDE SEQUENCE [LARGE SCALE GENOMIC DNA]</scope>
    <source>
        <strain evidence="2">ATCC 700860 / DSM 12428 / JCM 9974 / NBRC 100139 / OT-3</strain>
    </source>
</reference>
<organism evidence="1 2">
    <name type="scientific">Pyrococcus horikoshii (strain ATCC 700860 / DSM 12428 / JCM 9974 / NBRC 100139 / OT-3)</name>
    <dbReference type="NCBI Taxonomy" id="70601"/>
    <lineage>
        <taxon>Archaea</taxon>
        <taxon>Methanobacteriati</taxon>
        <taxon>Methanobacteriota</taxon>
        <taxon>Thermococci</taxon>
        <taxon>Thermococcales</taxon>
        <taxon>Thermococcaceae</taxon>
        <taxon>Pyrococcus</taxon>
    </lineage>
</organism>
<dbReference type="EnsemblBacteria" id="BAA30972">
    <property type="protein sequence ID" value="BAA30972"/>
    <property type="gene ID" value="BAA30972"/>
</dbReference>
<dbReference type="Proteomes" id="UP000000752">
    <property type="component" value="Chromosome"/>
</dbReference>
<keyword evidence="2" id="KW-1185">Reference proteome</keyword>
<dbReference type="STRING" id="70601.gene:9378855"/>
<evidence type="ECO:0000313" key="2">
    <source>
        <dbReference type="Proteomes" id="UP000000752"/>
    </source>
</evidence>
<dbReference type="AlphaFoldDB" id="O59505"/>
<sequence length="160" mass="17373">MNYSEGVSTDQIFNHLKAKGPPQREGIVHYGDRGPSYKSTSKCLIQLLYIYRDKCKKFLIHLTNHLSSFSTLINSTASLSFLTISLSSTMFLLTSSNEEACSSALALTSSALAVVSSALAAKFSRAFLAFSTCSWVFANSLLTACNLSSTSSRSSPTFIR</sequence>
<accession>O59505</accession>
<dbReference type="KEGG" id="pho:PH1851"/>
<proteinExistence type="predicted"/>
<dbReference type="EMBL" id="BA000001">
    <property type="protein sequence ID" value="BAA30972.1"/>
    <property type="molecule type" value="Genomic_DNA"/>
</dbReference>
<gene>
    <name evidence="1" type="ordered locus">PH1851</name>
</gene>
<dbReference type="PIR" id="E71197">
    <property type="entry name" value="E71197"/>
</dbReference>